<dbReference type="GO" id="GO:0005178">
    <property type="term" value="F:integrin binding"/>
    <property type="evidence" value="ECO:0007669"/>
    <property type="project" value="TreeGrafter"/>
</dbReference>
<dbReference type="InterPro" id="IPR000413">
    <property type="entry name" value="Integrin_alpha"/>
</dbReference>
<evidence type="ECO:0000256" key="4">
    <source>
        <dbReference type="ARBA" id="ARBA00022729"/>
    </source>
</evidence>
<dbReference type="EMBL" id="QXTE01000363">
    <property type="protein sequence ID" value="TFJ98873.1"/>
    <property type="molecule type" value="Genomic_DNA"/>
</dbReference>
<accession>A0A4D9DW49</accession>
<dbReference type="InterPro" id="IPR048633">
    <property type="entry name" value="ITGAX-like_Ig_3"/>
</dbReference>
<dbReference type="OrthoDB" id="9425481at2759"/>
<keyword evidence="9" id="KW-0472">Membrane</keyword>
<evidence type="ECO:0000256" key="9">
    <source>
        <dbReference type="ARBA" id="ARBA00023136"/>
    </source>
</evidence>
<evidence type="ECO:0000256" key="13">
    <source>
        <dbReference type="RuleBase" id="RU003762"/>
    </source>
</evidence>
<dbReference type="GO" id="GO:0007229">
    <property type="term" value="P:integrin-mediated signaling pathway"/>
    <property type="evidence" value="ECO:0007669"/>
    <property type="project" value="UniProtKB-KW"/>
</dbReference>
<feature type="repeat" description="FG-GAP" evidence="12">
    <location>
        <begin position="94"/>
        <end position="156"/>
    </location>
</feature>
<organism evidence="17 18">
    <name type="scientific">Platysternon megacephalum</name>
    <name type="common">big-headed turtle</name>
    <dbReference type="NCBI Taxonomy" id="55544"/>
    <lineage>
        <taxon>Eukaryota</taxon>
        <taxon>Metazoa</taxon>
        <taxon>Chordata</taxon>
        <taxon>Craniata</taxon>
        <taxon>Vertebrata</taxon>
        <taxon>Euteleostomi</taxon>
        <taxon>Archelosauria</taxon>
        <taxon>Testudinata</taxon>
        <taxon>Testudines</taxon>
        <taxon>Cryptodira</taxon>
        <taxon>Durocryptodira</taxon>
        <taxon>Testudinoidea</taxon>
        <taxon>Platysternidae</taxon>
        <taxon>Platysternon</taxon>
    </lineage>
</organism>
<protein>
    <submittedName>
        <fullName evidence="17">Zinc finger protein 239-like protein</fullName>
    </submittedName>
</protein>
<evidence type="ECO:0000259" key="16">
    <source>
        <dbReference type="Pfam" id="PF21520"/>
    </source>
</evidence>
<evidence type="ECO:0000256" key="12">
    <source>
        <dbReference type="PROSITE-ProRule" id="PRU00803"/>
    </source>
</evidence>
<keyword evidence="10 13" id="KW-0675">Receptor</keyword>
<feature type="domain" description="Integrin alpha-X-like third Ig-like" evidence="16">
    <location>
        <begin position="537"/>
        <end position="645"/>
    </location>
</feature>
<keyword evidence="11" id="KW-0325">Glycoprotein</keyword>
<dbReference type="SMART" id="SM00191">
    <property type="entry name" value="Int_alpha"/>
    <property type="match status" value="8"/>
</dbReference>
<evidence type="ECO:0000313" key="17">
    <source>
        <dbReference type="EMBL" id="TFJ98873.1"/>
    </source>
</evidence>
<keyword evidence="7" id="KW-1133">Transmembrane helix</keyword>
<dbReference type="InterPro" id="IPR013519">
    <property type="entry name" value="Int_alpha_beta-p"/>
</dbReference>
<feature type="repeat" description="FG-GAP" evidence="12">
    <location>
        <begin position="706"/>
        <end position="766"/>
    </location>
</feature>
<proteinExistence type="inferred from homology"/>
<feature type="domain" description="Integrin alpha second immunoglobulin-like" evidence="15">
    <location>
        <begin position="420"/>
        <end position="482"/>
    </location>
</feature>
<dbReference type="PANTHER" id="PTHR23220">
    <property type="entry name" value="INTEGRIN ALPHA"/>
    <property type="match status" value="1"/>
</dbReference>
<dbReference type="GO" id="GO:0009897">
    <property type="term" value="C:external side of plasma membrane"/>
    <property type="evidence" value="ECO:0007669"/>
    <property type="project" value="TreeGrafter"/>
</dbReference>
<dbReference type="Gene3D" id="2.60.40.1510">
    <property type="entry name" value="ntegrin, alpha v. Chain A, domain 3"/>
    <property type="match status" value="3"/>
</dbReference>
<feature type="repeat" description="FG-GAP" evidence="12">
    <location>
        <begin position="846"/>
        <end position="908"/>
    </location>
</feature>
<feature type="repeat" description="FG-GAP" evidence="12">
    <location>
        <begin position="911"/>
        <end position="969"/>
    </location>
</feature>
<name>A0A4D9DW49_9SAUR</name>
<dbReference type="GO" id="GO:0033627">
    <property type="term" value="P:cell adhesion mediated by integrin"/>
    <property type="evidence" value="ECO:0007669"/>
    <property type="project" value="TreeGrafter"/>
</dbReference>
<feature type="repeat" description="FG-GAP" evidence="12">
    <location>
        <begin position="42"/>
        <end position="93"/>
    </location>
</feature>
<dbReference type="SUPFAM" id="SSF69318">
    <property type="entry name" value="Integrin alpha N-terminal domain"/>
    <property type="match status" value="3"/>
</dbReference>
<evidence type="ECO:0000256" key="8">
    <source>
        <dbReference type="ARBA" id="ARBA00023037"/>
    </source>
</evidence>
<feature type="domain" description="Integrin alpha-X-like third Ig-like" evidence="16">
    <location>
        <begin position="1165"/>
        <end position="1303"/>
    </location>
</feature>
<keyword evidence="18" id="KW-1185">Reference proteome</keyword>
<feature type="repeat" description="FG-GAP" evidence="12">
    <location>
        <begin position="221"/>
        <end position="281"/>
    </location>
</feature>
<evidence type="ECO:0000256" key="6">
    <source>
        <dbReference type="ARBA" id="ARBA00022889"/>
    </source>
</evidence>
<dbReference type="GO" id="GO:0098609">
    <property type="term" value="P:cell-cell adhesion"/>
    <property type="evidence" value="ECO:0007669"/>
    <property type="project" value="TreeGrafter"/>
</dbReference>
<evidence type="ECO:0000259" key="15">
    <source>
        <dbReference type="Pfam" id="PF20805"/>
    </source>
</evidence>
<dbReference type="Gene3D" id="2.60.40.1530">
    <property type="entry name" value="ntegrin, alpha v. Chain A, domain 4"/>
    <property type="match status" value="2"/>
</dbReference>
<keyword evidence="8 13" id="KW-0401">Integrin</keyword>
<dbReference type="Pfam" id="PF20805">
    <property type="entry name" value="Integrin_A_Ig_2"/>
    <property type="match status" value="1"/>
</dbReference>
<reference evidence="17 18" key="1">
    <citation type="submission" date="2019-04" db="EMBL/GenBank/DDBJ databases">
        <title>Draft genome of the big-headed turtle Platysternon megacephalum.</title>
        <authorList>
            <person name="Gong S."/>
        </authorList>
    </citation>
    <scope>NUCLEOTIDE SEQUENCE [LARGE SCALE GENOMIC DNA]</scope>
    <source>
        <strain evidence="17">DO16091913</strain>
        <tissue evidence="17">Muscle</tissue>
    </source>
</reference>
<evidence type="ECO:0000259" key="14">
    <source>
        <dbReference type="Pfam" id="PF08441"/>
    </source>
</evidence>
<dbReference type="InterPro" id="IPR048285">
    <property type="entry name" value="Integrin_alpha_Ig-like_2"/>
</dbReference>
<dbReference type="InterPro" id="IPR013649">
    <property type="entry name" value="Integrin_alpha_Ig-like_1"/>
</dbReference>
<dbReference type="InterPro" id="IPR032695">
    <property type="entry name" value="Integrin_dom_sf"/>
</dbReference>
<comment type="subcellular location">
    <subcellularLocation>
        <location evidence="1 13">Membrane</location>
        <topology evidence="1 13">Single-pass type I membrane protein</topology>
    </subcellularLocation>
</comment>
<keyword evidence="6 13" id="KW-0130">Cell adhesion</keyword>
<dbReference type="Gene3D" id="2.130.10.130">
    <property type="entry name" value="Integrin alpha, N-terminal"/>
    <property type="match status" value="2"/>
</dbReference>
<gene>
    <name evidence="17" type="ORF">DR999_PMT19166</name>
</gene>
<evidence type="ECO:0000256" key="5">
    <source>
        <dbReference type="ARBA" id="ARBA00022737"/>
    </source>
</evidence>
<evidence type="ECO:0000256" key="11">
    <source>
        <dbReference type="ARBA" id="ARBA00023180"/>
    </source>
</evidence>
<dbReference type="InterPro" id="IPR028994">
    <property type="entry name" value="Integrin_alpha_N"/>
</dbReference>
<dbReference type="Proteomes" id="UP000297703">
    <property type="component" value="Unassembled WGS sequence"/>
</dbReference>
<evidence type="ECO:0000256" key="7">
    <source>
        <dbReference type="ARBA" id="ARBA00022989"/>
    </source>
</evidence>
<dbReference type="Pfam" id="PF08441">
    <property type="entry name" value="Integrin_A_Ig_1"/>
    <property type="match status" value="1"/>
</dbReference>
<dbReference type="SUPFAM" id="SSF69179">
    <property type="entry name" value="Integrin domains"/>
    <property type="match status" value="5"/>
</dbReference>
<evidence type="ECO:0000256" key="3">
    <source>
        <dbReference type="ARBA" id="ARBA00022692"/>
    </source>
</evidence>
<dbReference type="STRING" id="55544.A0A4D9DW49"/>
<keyword evidence="5" id="KW-0677">Repeat</keyword>
<dbReference type="PRINTS" id="PR01185">
    <property type="entry name" value="INTEGRINA"/>
</dbReference>
<comment type="similarity">
    <text evidence="2 13">Belongs to the integrin alpha chain family.</text>
</comment>
<dbReference type="Pfam" id="PF01839">
    <property type="entry name" value="FG-GAP"/>
    <property type="match status" value="5"/>
</dbReference>
<dbReference type="GO" id="GO:0007160">
    <property type="term" value="P:cell-matrix adhesion"/>
    <property type="evidence" value="ECO:0007669"/>
    <property type="project" value="TreeGrafter"/>
</dbReference>
<evidence type="ECO:0000256" key="10">
    <source>
        <dbReference type="ARBA" id="ARBA00023170"/>
    </source>
</evidence>
<keyword evidence="4" id="KW-0732">Signal</keyword>
<dbReference type="Gene3D" id="2.60.40.1460">
    <property type="entry name" value="Integrin domains. Chain A, domain 2"/>
    <property type="match status" value="2"/>
</dbReference>
<feature type="domain" description="Integrin alpha first immunoglubulin-like" evidence="14">
    <location>
        <begin position="266"/>
        <end position="419"/>
    </location>
</feature>
<evidence type="ECO:0000256" key="2">
    <source>
        <dbReference type="ARBA" id="ARBA00008054"/>
    </source>
</evidence>
<comment type="caution">
    <text evidence="17">The sequence shown here is derived from an EMBL/GenBank/DDBJ whole genome shotgun (WGS) entry which is preliminary data.</text>
</comment>
<dbReference type="PANTHER" id="PTHR23220:SF118">
    <property type="entry name" value="INTEGRIN ALPHA-X"/>
    <property type="match status" value="1"/>
</dbReference>
<reference evidence="17 18" key="2">
    <citation type="submission" date="2019-04" db="EMBL/GenBank/DDBJ databases">
        <title>The genome sequence of big-headed turtle.</title>
        <authorList>
            <person name="Gong S."/>
        </authorList>
    </citation>
    <scope>NUCLEOTIDE SEQUENCE [LARGE SCALE GENOMIC DNA]</scope>
    <source>
        <strain evidence="17">DO16091913</strain>
        <tissue evidence="17">Muscle</tissue>
    </source>
</reference>
<evidence type="ECO:0000313" key="18">
    <source>
        <dbReference type="Proteomes" id="UP000297703"/>
    </source>
</evidence>
<keyword evidence="3" id="KW-0812">Transmembrane</keyword>
<sequence>MSQEGFSSLLSPDGPVLGAVGAYDWSGGIYLYGSSGKPSFINVSRTSTDMNDAYFGYSSQVITANGQSSYVVGAPRYQHTGKVVLFSRDTKGGEWTPRSEVLGEQIGSYFGGTLCAVDLDRDGNTDLVLIGAPMYYTPLNGGRVSICLINWPGMTLICTKTLQGQTGQAFGRFGASMSEIGDISGDGRMDVAIGAPMENNNRGALYIFHGEKGGLSAQYRQRIEGSLFPSRLPYFGQAISGGTDLTGDGLPDIAVGAQGQVLLLRSRPVLRVRVSISFQPPTIPTSAFNCQTQEQLSTEASRAEVCFTVTKSTTDSLGDRISSTIQYSLALDPGRTKIRAAFDSTGPVLSRELRLGIEKRCETHQIMLPLCPEDTVTPITLRLKYTLTGEPIAATSRLRAILSEDSAPVSAGSLPFQKDCGTDGRCDDQLEISFNFSGLSTLVVGVTPELNTTVSIQNRGENSYSTTVQFFYPAALSYRRVLLLQPTCVFQAVFVATCDVSSEADLGDRLQSTAKASSDNGGPITQHMMHQAELPVKYGIFIILTSLEESTKYVNFSSKEAGTSVPVTHRYEVKNLRQRSVPVSVTFQFPVELSGVRVWDASEVVPSKPQLAQCDSEAETPGSKDFVKQMSERPLLDCSVATCYSSQVITANGQSNYVVGAPRYQHTGKVVLFSRDTKSGQWTPRSELLGEQVRQVPVEEGGSDEIEEVTYLPLQIGSCFRGTLCAVDLDRDGNTDLILIGAPTHHTPLNGGCVYNYPSNWLVGNAGQQELQEIASEPTRKHIFWVDNFDTLECIETQLQDKIIIVEGYSSQVITANGQSIYMVGAPLCQDTGKVILFSRDTKGGEWTPGSELLGEQIGSYFGSILCAVDLDRDGNMDLVLIGAPMYHTPLNGGRVYICPINLPGTTMICTKTLHGQTGEVSGRFGASMSEIGDISGDGQTDVAIGAPMENDSHGALYIFHGEKGGLSPQYRQGPNVFLSPQLCPKDILTPITLHFNYTLTGEPIAAASGLRPILSEDSVPVSAGSLPFQKDCGTDGRCDDQLAVSFNFSGLSTLVVGVTPELNTTVSIQNRGENSYSTTSNRRAMAIKCSSAEGSEEQSQRNSICHINHPIFWSGAEVVFVATFDVSSEADLGDRLQITANASSDNGGLITETMIHQEKLLVKHELFIILTSLEESTKYVSFSAKEAGTSVPVTHGYKVKNLRQRSVPVSVTFQFPVELSGVRVWDASEVVPSKPELVQCNSEVETPSSKDFVKQMSDRPLLDCSVATCKKIRCRVASLEKQQPLEFMIKGNISFQWVSQLSALAESKGCCGSQQQEIPSLPHAKAPALA</sequence>
<evidence type="ECO:0000256" key="1">
    <source>
        <dbReference type="ARBA" id="ARBA00004479"/>
    </source>
</evidence>
<dbReference type="GO" id="GO:0008305">
    <property type="term" value="C:integrin complex"/>
    <property type="evidence" value="ECO:0007669"/>
    <property type="project" value="InterPro"/>
</dbReference>
<feature type="repeat" description="FG-GAP" evidence="12">
    <location>
        <begin position="159"/>
        <end position="217"/>
    </location>
</feature>
<dbReference type="InterPro" id="IPR013517">
    <property type="entry name" value="FG-GAP"/>
</dbReference>
<dbReference type="PROSITE" id="PS51470">
    <property type="entry name" value="FG_GAP"/>
    <property type="match status" value="7"/>
</dbReference>
<dbReference type="Pfam" id="PF21520">
    <property type="entry name" value="ITGAX-like_Ig_3"/>
    <property type="match status" value="2"/>
</dbReference>